<keyword evidence="2" id="KW-1185">Reference proteome</keyword>
<sequence length="82" mass="9032">MGNYALRLPDSLLEQARKTAKKDSVSMNQLFISAIAEKLAVLEAESLIQQRAARADHKAFRKILDNVPDGEVIPGDEIIANN</sequence>
<protein>
    <submittedName>
        <fullName evidence="1">Toxin-antitoxin system HicB family antitoxin</fullName>
    </submittedName>
</protein>
<dbReference type="EMBL" id="QGKM01000023">
    <property type="protein sequence ID" value="PWQ97743.1"/>
    <property type="molecule type" value="Genomic_DNA"/>
</dbReference>
<accession>A0A317CJX4</accession>
<dbReference type="Gene3D" id="1.10.1220.10">
    <property type="entry name" value="Met repressor-like"/>
    <property type="match status" value="1"/>
</dbReference>
<dbReference type="GO" id="GO:0006355">
    <property type="term" value="P:regulation of DNA-templated transcription"/>
    <property type="evidence" value="ECO:0007669"/>
    <property type="project" value="InterPro"/>
</dbReference>
<dbReference type="InterPro" id="IPR010985">
    <property type="entry name" value="Ribbon_hlx_hlx"/>
</dbReference>
<dbReference type="InterPro" id="IPR013321">
    <property type="entry name" value="Arc_rbn_hlx_hlx"/>
</dbReference>
<reference evidence="1 2" key="1">
    <citation type="submission" date="2018-05" db="EMBL/GenBank/DDBJ databases">
        <title>Leucothrix arctica sp. nov., isolated from Arctic seawater.</title>
        <authorList>
            <person name="Choi A."/>
            <person name="Baek K."/>
        </authorList>
    </citation>
    <scope>NUCLEOTIDE SEQUENCE [LARGE SCALE GENOMIC DNA]</scope>
    <source>
        <strain evidence="1 2">JCM 18388</strain>
    </source>
</reference>
<name>A0A317CJX4_9GAMM</name>
<gene>
    <name evidence="1" type="ORF">DKW60_10265</name>
</gene>
<evidence type="ECO:0000313" key="2">
    <source>
        <dbReference type="Proteomes" id="UP000245539"/>
    </source>
</evidence>
<comment type="caution">
    <text evidence="1">The sequence shown here is derived from an EMBL/GenBank/DDBJ whole genome shotgun (WGS) entry which is preliminary data.</text>
</comment>
<dbReference type="OrthoDB" id="428665at2"/>
<dbReference type="Proteomes" id="UP000245539">
    <property type="component" value="Unassembled WGS sequence"/>
</dbReference>
<dbReference type="RefSeq" id="WP_109837559.1">
    <property type="nucleotide sequence ID" value="NZ_QGKM01000023.1"/>
</dbReference>
<dbReference type="AlphaFoldDB" id="A0A317CJX4"/>
<organism evidence="1 2">
    <name type="scientific">Leucothrix pacifica</name>
    <dbReference type="NCBI Taxonomy" id="1247513"/>
    <lineage>
        <taxon>Bacteria</taxon>
        <taxon>Pseudomonadati</taxon>
        <taxon>Pseudomonadota</taxon>
        <taxon>Gammaproteobacteria</taxon>
        <taxon>Thiotrichales</taxon>
        <taxon>Thiotrichaceae</taxon>
        <taxon>Leucothrix</taxon>
    </lineage>
</organism>
<dbReference type="SUPFAM" id="SSF47598">
    <property type="entry name" value="Ribbon-helix-helix"/>
    <property type="match status" value="1"/>
</dbReference>
<evidence type="ECO:0000313" key="1">
    <source>
        <dbReference type="EMBL" id="PWQ97743.1"/>
    </source>
</evidence>
<proteinExistence type="predicted"/>